<dbReference type="PANTHER" id="PTHR31672:SF13">
    <property type="entry name" value="F-BOX PROTEIN CPR30-LIKE"/>
    <property type="match status" value="1"/>
</dbReference>
<keyword evidence="1" id="KW-0472">Membrane</keyword>
<dbReference type="AlphaFoldDB" id="A0AAD8L076"/>
<dbReference type="Proteomes" id="UP001229421">
    <property type="component" value="Unassembled WGS sequence"/>
</dbReference>
<dbReference type="NCBIfam" id="TIGR01640">
    <property type="entry name" value="F_box_assoc_1"/>
    <property type="match status" value="1"/>
</dbReference>
<comment type="caution">
    <text evidence="3">The sequence shown here is derived from an EMBL/GenBank/DDBJ whole genome shotgun (WGS) entry which is preliminary data.</text>
</comment>
<reference evidence="3" key="1">
    <citation type="journal article" date="2023" name="bioRxiv">
        <title>Improved chromosome-level genome assembly for marigold (Tagetes erecta).</title>
        <authorList>
            <person name="Jiang F."/>
            <person name="Yuan L."/>
            <person name="Wang S."/>
            <person name="Wang H."/>
            <person name="Xu D."/>
            <person name="Wang A."/>
            <person name="Fan W."/>
        </authorList>
    </citation>
    <scope>NUCLEOTIDE SEQUENCE</scope>
    <source>
        <strain evidence="3">WSJ</strain>
        <tissue evidence="3">Leaf</tissue>
    </source>
</reference>
<evidence type="ECO:0000313" key="4">
    <source>
        <dbReference type="Proteomes" id="UP001229421"/>
    </source>
</evidence>
<evidence type="ECO:0000313" key="3">
    <source>
        <dbReference type="EMBL" id="KAK1428995.1"/>
    </source>
</evidence>
<name>A0AAD8L076_TARER</name>
<organism evidence="3 4">
    <name type="scientific">Tagetes erecta</name>
    <name type="common">African marigold</name>
    <dbReference type="NCBI Taxonomy" id="13708"/>
    <lineage>
        <taxon>Eukaryota</taxon>
        <taxon>Viridiplantae</taxon>
        <taxon>Streptophyta</taxon>
        <taxon>Embryophyta</taxon>
        <taxon>Tracheophyta</taxon>
        <taxon>Spermatophyta</taxon>
        <taxon>Magnoliopsida</taxon>
        <taxon>eudicotyledons</taxon>
        <taxon>Gunneridae</taxon>
        <taxon>Pentapetalae</taxon>
        <taxon>asterids</taxon>
        <taxon>campanulids</taxon>
        <taxon>Asterales</taxon>
        <taxon>Asteraceae</taxon>
        <taxon>Asteroideae</taxon>
        <taxon>Heliantheae alliance</taxon>
        <taxon>Tageteae</taxon>
        <taxon>Tagetes</taxon>
    </lineage>
</organism>
<dbReference type="EMBL" id="JAUHHV010000003">
    <property type="protein sequence ID" value="KAK1428995.1"/>
    <property type="molecule type" value="Genomic_DNA"/>
</dbReference>
<keyword evidence="4" id="KW-1185">Reference proteome</keyword>
<proteinExistence type="predicted"/>
<dbReference type="InterPro" id="IPR050796">
    <property type="entry name" value="SCF_F-box_component"/>
</dbReference>
<dbReference type="Pfam" id="PF07734">
    <property type="entry name" value="FBA_1"/>
    <property type="match status" value="1"/>
</dbReference>
<dbReference type="InterPro" id="IPR006527">
    <property type="entry name" value="F-box-assoc_dom_typ1"/>
</dbReference>
<accession>A0AAD8L076</accession>
<keyword evidence="1" id="KW-0812">Transmembrane</keyword>
<evidence type="ECO:0000259" key="2">
    <source>
        <dbReference type="Pfam" id="PF07734"/>
    </source>
</evidence>
<dbReference type="PANTHER" id="PTHR31672">
    <property type="entry name" value="BNACNNG10540D PROTEIN"/>
    <property type="match status" value="1"/>
</dbReference>
<sequence length="192" mass="21255">MLFPWIIPTNTLVNLSGLLVLAMVCYALLLRKTLSLSGTLPPEHPTPYLTPLPNPIPLVVTSSTYDTIVNIYSLNYGNWTNISPFPHGIPLDDSGHYSNGALHWAASQHFNASSYSWIIVSLDLATHTYAQISQPAYPQTPAADKDLTLGTLQECLCVMCNYRAIRADFWVMKVYGVKDSWTNLVSIPLAQT</sequence>
<protein>
    <recommendedName>
        <fullName evidence="2">F-box associated beta-propeller type 1 domain-containing protein</fullName>
    </recommendedName>
</protein>
<evidence type="ECO:0000256" key="1">
    <source>
        <dbReference type="SAM" id="Phobius"/>
    </source>
</evidence>
<feature type="domain" description="F-box associated beta-propeller type 1" evidence="2">
    <location>
        <begin position="67"/>
        <end position="186"/>
    </location>
</feature>
<dbReference type="InterPro" id="IPR017451">
    <property type="entry name" value="F-box-assoc_interact_dom"/>
</dbReference>
<keyword evidence="1" id="KW-1133">Transmembrane helix</keyword>
<feature type="transmembrane region" description="Helical" evidence="1">
    <location>
        <begin position="12"/>
        <end position="30"/>
    </location>
</feature>
<gene>
    <name evidence="3" type="ORF">QVD17_11194</name>
</gene>